<accession>A0A401HP63</accession>
<organism evidence="7 8">
    <name type="scientific">Methanofervidicoccus abyssi</name>
    <dbReference type="NCBI Taxonomy" id="2082189"/>
    <lineage>
        <taxon>Archaea</taxon>
        <taxon>Methanobacteriati</taxon>
        <taxon>Methanobacteriota</taxon>
        <taxon>Methanomada group</taxon>
        <taxon>Methanococci</taxon>
        <taxon>Methanococcales</taxon>
        <taxon>Methanofervidicoccus</taxon>
    </lineage>
</organism>
<evidence type="ECO:0000256" key="1">
    <source>
        <dbReference type="ARBA" id="ARBA00001946"/>
    </source>
</evidence>
<name>A0A401HP63_9EURY</name>
<dbReference type="PANTHER" id="PTHR12001:SF85">
    <property type="entry name" value="SHORT CHAIN ISOPRENYL DIPHOSPHATE SYNTHASE"/>
    <property type="match status" value="1"/>
</dbReference>
<dbReference type="GO" id="GO:0008299">
    <property type="term" value="P:isoprenoid biosynthetic process"/>
    <property type="evidence" value="ECO:0007669"/>
    <property type="project" value="InterPro"/>
</dbReference>
<dbReference type="PANTHER" id="PTHR12001">
    <property type="entry name" value="GERANYLGERANYL PYROPHOSPHATE SYNTHASE"/>
    <property type="match status" value="1"/>
</dbReference>
<gene>
    <name evidence="7" type="ORF">MHHB_P0282</name>
</gene>
<evidence type="ECO:0000256" key="5">
    <source>
        <dbReference type="ARBA" id="ARBA00022842"/>
    </source>
</evidence>
<sequence length="319" mass="36675">MELFDKNILFLIDKELNRYLEGEGTIYKASRHLLLAGGKRIRPYLTILTYMLKRDDIEEVLPAALAVELIHNYTLIHDDIMDNDDRRRGIPTVHIVYGKPMAILAGDLLYAKAFVAVSDIRDPEKAHEVLKVLSKSCVDVCVGQAMDMEFEKREDITMEEYLEMISKKTGALLVTSVEIGAIMGECSSEEREALREYAKRIGLAFQIQDDILDLVGNKNKIGKPIGSDIREGKKTLIVIHALQHLPEDKKKRLLDILGKRDAEDEEIKEAIEILKDSIEFAKEMVKKYITESKEYLKIFDKKRRKKLEDIADFIMERVY</sequence>
<dbReference type="AlphaFoldDB" id="A0A401HP63"/>
<comment type="cofactor">
    <cofactor evidence="1">
        <name>Mg(2+)</name>
        <dbReference type="ChEBI" id="CHEBI:18420"/>
    </cofactor>
</comment>
<proteinExistence type="inferred from homology"/>
<dbReference type="CDD" id="cd00685">
    <property type="entry name" value="Trans_IPPS_HT"/>
    <property type="match status" value="1"/>
</dbReference>
<keyword evidence="4" id="KW-0479">Metal-binding</keyword>
<dbReference type="EC" id="2.5.1.1" evidence="7"/>
<dbReference type="GO" id="GO:0004161">
    <property type="term" value="F:dimethylallyltranstransferase activity"/>
    <property type="evidence" value="ECO:0007669"/>
    <property type="project" value="UniProtKB-EC"/>
</dbReference>
<dbReference type="SFLD" id="SFLDS00005">
    <property type="entry name" value="Isoprenoid_Synthase_Type_I"/>
    <property type="match status" value="1"/>
</dbReference>
<dbReference type="Proteomes" id="UP000290527">
    <property type="component" value="Unassembled WGS sequence"/>
</dbReference>
<evidence type="ECO:0000256" key="3">
    <source>
        <dbReference type="ARBA" id="ARBA00022679"/>
    </source>
</evidence>
<dbReference type="PROSITE" id="PS00444">
    <property type="entry name" value="POLYPRENYL_SYNTHASE_2"/>
    <property type="match status" value="1"/>
</dbReference>
<dbReference type="Pfam" id="PF00348">
    <property type="entry name" value="polyprenyl_synt"/>
    <property type="match status" value="1"/>
</dbReference>
<comment type="similarity">
    <text evidence="2 6">Belongs to the FPP/GGPP synthase family.</text>
</comment>
<reference evidence="7 8" key="1">
    <citation type="journal article" date="2019" name="Int. J. Syst. Evol. Microbiol.">
        <title>Methanofervidicoccus abyssi gen. nov., sp. nov., a hydrogenotrophic methanogen, isolated from a hydrothermal vent chimney in the Mid-Cayman Spreading Center, the Caribbean Sea.</title>
        <authorList>
            <person name="Sakai S."/>
            <person name="Takaki Y."/>
            <person name="Miyazaki M."/>
            <person name="Ogawara M."/>
            <person name="Yanagawa K."/>
            <person name="Miyazaki J."/>
            <person name="Takai K."/>
        </authorList>
    </citation>
    <scope>NUCLEOTIDE SEQUENCE [LARGE SCALE GENOMIC DNA]</scope>
    <source>
        <strain evidence="7 8">HHB</strain>
    </source>
</reference>
<dbReference type="GO" id="GO:0046872">
    <property type="term" value="F:metal ion binding"/>
    <property type="evidence" value="ECO:0007669"/>
    <property type="project" value="UniProtKB-KW"/>
</dbReference>
<evidence type="ECO:0000313" key="7">
    <source>
        <dbReference type="EMBL" id="GBF36057.1"/>
    </source>
</evidence>
<evidence type="ECO:0000256" key="6">
    <source>
        <dbReference type="RuleBase" id="RU004466"/>
    </source>
</evidence>
<dbReference type="SUPFAM" id="SSF48576">
    <property type="entry name" value="Terpenoid synthases"/>
    <property type="match status" value="1"/>
</dbReference>
<keyword evidence="8" id="KW-1185">Reference proteome</keyword>
<dbReference type="InterPro" id="IPR033749">
    <property type="entry name" value="Polyprenyl_synt_CS"/>
</dbReference>
<dbReference type="EMBL" id="BFAX01000002">
    <property type="protein sequence ID" value="GBF36057.1"/>
    <property type="molecule type" value="Genomic_DNA"/>
</dbReference>
<comment type="caution">
    <text evidence="7">The sequence shown here is derived from an EMBL/GenBank/DDBJ whole genome shotgun (WGS) entry which is preliminary data.</text>
</comment>
<dbReference type="PROSITE" id="PS00723">
    <property type="entry name" value="POLYPRENYL_SYNTHASE_1"/>
    <property type="match status" value="1"/>
</dbReference>
<dbReference type="GO" id="GO:0004311">
    <property type="term" value="F:geranylgeranyl diphosphate synthase activity"/>
    <property type="evidence" value="ECO:0007669"/>
    <property type="project" value="UniProtKB-EC"/>
</dbReference>
<dbReference type="InterPro" id="IPR000092">
    <property type="entry name" value="Polyprenyl_synt"/>
</dbReference>
<dbReference type="RefSeq" id="WP_131006853.1">
    <property type="nucleotide sequence ID" value="NZ_BFAX01000002.1"/>
</dbReference>
<keyword evidence="3 6" id="KW-0808">Transferase</keyword>
<evidence type="ECO:0000313" key="8">
    <source>
        <dbReference type="Proteomes" id="UP000290527"/>
    </source>
</evidence>
<evidence type="ECO:0000256" key="4">
    <source>
        <dbReference type="ARBA" id="ARBA00022723"/>
    </source>
</evidence>
<dbReference type="Gene3D" id="1.10.600.10">
    <property type="entry name" value="Farnesyl Diphosphate Synthase"/>
    <property type="match status" value="1"/>
</dbReference>
<dbReference type="SFLD" id="SFLDG01017">
    <property type="entry name" value="Polyprenyl_Transferase_Like"/>
    <property type="match status" value="1"/>
</dbReference>
<keyword evidence="5" id="KW-0460">Magnesium</keyword>
<dbReference type="GO" id="GO:0004337">
    <property type="term" value="F:(2E,6E)-farnesyl diphosphate synthase activity"/>
    <property type="evidence" value="ECO:0007669"/>
    <property type="project" value="UniProtKB-EC"/>
</dbReference>
<dbReference type="EC" id="2.5.1.29" evidence="7"/>
<dbReference type="InterPro" id="IPR008949">
    <property type="entry name" value="Isoprenoid_synthase_dom_sf"/>
</dbReference>
<dbReference type="EC" id="2.5.1.10" evidence="7"/>
<protein>
    <submittedName>
        <fullName evidence="7">Geranylgeranyl diphosphate synthase, type I</fullName>
        <ecNumber evidence="7">2.5.1.1</ecNumber>
        <ecNumber evidence="7">2.5.1.10</ecNumber>
        <ecNumber evidence="7">2.5.1.29</ecNumber>
    </submittedName>
</protein>
<dbReference type="OrthoDB" id="26738at2157"/>
<evidence type="ECO:0000256" key="2">
    <source>
        <dbReference type="ARBA" id="ARBA00006706"/>
    </source>
</evidence>